<organism evidence="1 2">
    <name type="scientific">Actinomycetospora cinnamomea</name>
    <dbReference type="NCBI Taxonomy" id="663609"/>
    <lineage>
        <taxon>Bacteria</taxon>
        <taxon>Bacillati</taxon>
        <taxon>Actinomycetota</taxon>
        <taxon>Actinomycetes</taxon>
        <taxon>Pseudonocardiales</taxon>
        <taxon>Pseudonocardiaceae</taxon>
        <taxon>Actinomycetospora</taxon>
    </lineage>
</organism>
<protein>
    <submittedName>
        <fullName evidence="1">Histidinol phosphatase-like enzyme</fullName>
    </submittedName>
</protein>
<dbReference type="RefSeq" id="WP_116710268.1">
    <property type="nucleotide sequence ID" value="NZ_QEKW01000014.1"/>
</dbReference>
<dbReference type="InterPro" id="IPR036412">
    <property type="entry name" value="HAD-like_sf"/>
</dbReference>
<evidence type="ECO:0000313" key="1">
    <source>
        <dbReference type="EMBL" id="PVZ05872.1"/>
    </source>
</evidence>
<comment type="caution">
    <text evidence="1">The sequence shown here is derived from an EMBL/GenBank/DDBJ whole genome shotgun (WGS) entry which is preliminary data.</text>
</comment>
<dbReference type="AlphaFoldDB" id="A0A2U1F132"/>
<evidence type="ECO:0000313" key="2">
    <source>
        <dbReference type="Proteomes" id="UP000245639"/>
    </source>
</evidence>
<reference evidence="1 2" key="1">
    <citation type="submission" date="2018-04" db="EMBL/GenBank/DDBJ databases">
        <title>Genomic Encyclopedia of Type Strains, Phase IV (KMG-IV): sequencing the most valuable type-strain genomes for metagenomic binning, comparative biology and taxonomic classification.</title>
        <authorList>
            <person name="Goeker M."/>
        </authorList>
    </citation>
    <scope>NUCLEOTIDE SEQUENCE [LARGE SCALE GENOMIC DNA]</scope>
    <source>
        <strain evidence="1 2">DSM 45771</strain>
    </source>
</reference>
<gene>
    <name evidence="1" type="ORF">C8D89_114128</name>
</gene>
<dbReference type="OrthoDB" id="9781367at2"/>
<keyword evidence="2" id="KW-1185">Reference proteome</keyword>
<dbReference type="Proteomes" id="UP000245639">
    <property type="component" value="Unassembled WGS sequence"/>
</dbReference>
<proteinExistence type="predicted"/>
<dbReference type="Gene3D" id="3.40.50.1000">
    <property type="entry name" value="HAD superfamily/HAD-like"/>
    <property type="match status" value="1"/>
</dbReference>
<dbReference type="InterPro" id="IPR023214">
    <property type="entry name" value="HAD_sf"/>
</dbReference>
<name>A0A2U1F132_9PSEU</name>
<accession>A0A2U1F132</accession>
<dbReference type="EMBL" id="QEKW01000014">
    <property type="protein sequence ID" value="PVZ05872.1"/>
    <property type="molecule type" value="Genomic_DNA"/>
</dbReference>
<sequence length="177" mass="19793">MTPPSRPAVPMLFVEVEGVLRKTPDDLGRPWRGPFDIEVFPDAVERLRLWKGAGGRILGFSQQGGVALGETDEQTALRTLWTVRERVANLLDHVVLCPHHPDAPMPDHARCWCRLPKPGMLIAGQHEVALRQQEHYPIWMALLVARSPEALQAARDLDLDHLEGDRWRRDGGAPAGV</sequence>
<dbReference type="SUPFAM" id="SSF56784">
    <property type="entry name" value="HAD-like"/>
    <property type="match status" value="1"/>
</dbReference>